<protein>
    <submittedName>
        <fullName evidence="1">Uncharacterized protein</fullName>
    </submittedName>
</protein>
<dbReference type="AlphaFoldDB" id="A0A0W4ZMS1"/>
<evidence type="ECO:0000313" key="2">
    <source>
        <dbReference type="Proteomes" id="UP000054454"/>
    </source>
</evidence>
<accession>A0A0W4ZMS1</accession>
<proteinExistence type="predicted"/>
<sequence length="77" mass="9178">MQKLEFDEVLPLEKRLLLNYSEKKTSSQSTKLPVKPIIKRPEPTPLFKRLEFFIPQMHKSNQELAEKKLKDQLIIEE</sequence>
<dbReference type="GeneID" id="28935679"/>
<gene>
    <name evidence="1" type="ORF">T552_00881</name>
</gene>
<dbReference type="Proteomes" id="UP000054454">
    <property type="component" value="Unassembled WGS sequence"/>
</dbReference>
<reference evidence="2" key="1">
    <citation type="journal article" date="2016" name="Nat. Commun.">
        <title>Genome analysis of three Pneumocystis species reveals adaptation mechanisms to life exclusively in mammalian hosts.</title>
        <authorList>
            <person name="Ma L."/>
            <person name="Chen Z."/>
            <person name="Huang D.W."/>
            <person name="Kutty G."/>
            <person name="Ishihara M."/>
            <person name="Wang H."/>
            <person name="Abouelleil A."/>
            <person name="Bishop L."/>
            <person name="Davey E."/>
            <person name="Deng R."/>
            <person name="Deng X."/>
            <person name="Fan L."/>
            <person name="Fantoni G."/>
            <person name="Fitzgerald M."/>
            <person name="Gogineni E."/>
            <person name="Goldberg J.M."/>
            <person name="Handley G."/>
            <person name="Hu X."/>
            <person name="Huber C."/>
            <person name="Jiao X."/>
            <person name="Jones K."/>
            <person name="Levin J.Z."/>
            <person name="Liu Y."/>
            <person name="Macdonald P."/>
            <person name="Melnikov A."/>
            <person name="Raley C."/>
            <person name="Sassi M."/>
            <person name="Sherman B.T."/>
            <person name="Song X."/>
            <person name="Sykes S."/>
            <person name="Tran B."/>
            <person name="Walsh L."/>
            <person name="Xia Y."/>
            <person name="Yang J."/>
            <person name="Young S."/>
            <person name="Zeng Q."/>
            <person name="Zheng X."/>
            <person name="Stephens R."/>
            <person name="Nusbaum C."/>
            <person name="Birren B.W."/>
            <person name="Azadi P."/>
            <person name="Lempicki R.A."/>
            <person name="Cuomo C.A."/>
            <person name="Kovacs J.A."/>
        </authorList>
    </citation>
    <scope>NUCLEOTIDE SEQUENCE [LARGE SCALE GENOMIC DNA]</scope>
    <source>
        <strain evidence="2">B80</strain>
    </source>
</reference>
<evidence type="ECO:0000313" key="1">
    <source>
        <dbReference type="EMBL" id="KTW29672.1"/>
    </source>
</evidence>
<comment type="caution">
    <text evidence="1">The sequence shown here is derived from an EMBL/GenBank/DDBJ whole genome shotgun (WGS) entry which is preliminary data.</text>
</comment>
<dbReference type="VEuPathDB" id="FungiDB:T552_00881"/>
<dbReference type="EMBL" id="LFVZ01000004">
    <property type="protein sequence ID" value="KTW29672.1"/>
    <property type="molecule type" value="Genomic_DNA"/>
</dbReference>
<keyword evidence="2" id="KW-1185">Reference proteome</keyword>
<dbReference type="RefSeq" id="XP_018226659.1">
    <property type="nucleotide sequence ID" value="XM_018369477.1"/>
</dbReference>
<organism evidence="1 2">
    <name type="scientific">Pneumocystis carinii (strain B80)</name>
    <name type="common">Rat pneumocystis pneumonia agent</name>
    <name type="synonym">Pneumocystis carinii f. sp. carinii</name>
    <dbReference type="NCBI Taxonomy" id="1408658"/>
    <lineage>
        <taxon>Eukaryota</taxon>
        <taxon>Fungi</taxon>
        <taxon>Dikarya</taxon>
        <taxon>Ascomycota</taxon>
        <taxon>Taphrinomycotina</taxon>
        <taxon>Pneumocystomycetes</taxon>
        <taxon>Pneumocystaceae</taxon>
        <taxon>Pneumocystis</taxon>
    </lineage>
</organism>
<name>A0A0W4ZMS1_PNEC8</name>
<dbReference type="OrthoDB" id="5363732at2759"/>